<evidence type="ECO:0000256" key="7">
    <source>
        <dbReference type="SAM" id="SignalP"/>
    </source>
</evidence>
<keyword evidence="3 6" id="KW-0812">Transmembrane</keyword>
<dbReference type="AlphaFoldDB" id="U5EYD4"/>
<sequence length="455" mass="49715">MGALLTLPITAAQLACCCGGTACSLCCSSCPSCRNSTSTRLMYGIMLLVTAIIAAITLAPGLQDFLRKVPFCANSTSKTSLIIPESETIDCTSAVGYLAVYRICFALVCFFALMAVVMIGAKSSRDGRAPIQNGFWAIKYMIVAGIAIGAFFIPEGSFAVTWMWIGLFGGLAFILVQLVYIIDFAHGWAEAWVGNYEETESRGWYAALLTVTGLQYALSITGIALLFVYFTQPDDCALNKFFISINLILCFAVSIVSILPIVQENHPRSGLLQSSMVTLYTVYLTWSAVANNPDRECNPGLFGGIGQDPSKVHFDKASIIGLVIWMLCVLYSSLRSASQVAQVNKLPDPEKQVLTASLSNESDIRPTDSDGKHQVWDNEENGVAYSWSLFHFVLGLATLYVMMTLTNWYQPNSSLETLNANAASMWIKVVSSWLCIGLYCWTLVAPIVLTDRDFN</sequence>
<feature type="transmembrane region" description="Helical" evidence="6">
    <location>
        <begin position="317"/>
        <end position="334"/>
    </location>
</feature>
<evidence type="ECO:0000256" key="5">
    <source>
        <dbReference type="ARBA" id="ARBA00023136"/>
    </source>
</evidence>
<evidence type="ECO:0000256" key="4">
    <source>
        <dbReference type="ARBA" id="ARBA00022989"/>
    </source>
</evidence>
<evidence type="ECO:0000313" key="8">
    <source>
        <dbReference type="EMBL" id="JAB59504.1"/>
    </source>
</evidence>
<feature type="transmembrane region" description="Helical" evidence="6">
    <location>
        <begin position="241"/>
        <end position="262"/>
    </location>
</feature>
<evidence type="ECO:0000256" key="1">
    <source>
        <dbReference type="ARBA" id="ARBA00004141"/>
    </source>
</evidence>
<feature type="transmembrane region" description="Helical" evidence="6">
    <location>
        <begin position="133"/>
        <end position="153"/>
    </location>
</feature>
<accession>U5EYD4</accession>
<evidence type="ECO:0000256" key="3">
    <source>
        <dbReference type="ARBA" id="ARBA00022692"/>
    </source>
</evidence>
<keyword evidence="7" id="KW-0732">Signal</keyword>
<dbReference type="PANTHER" id="PTHR10383:SF9">
    <property type="entry name" value="SERINE INCORPORATOR, ISOFORM F"/>
    <property type="match status" value="1"/>
</dbReference>
<protein>
    <submittedName>
        <fullName evidence="8">Putative conserved plasma membrane protein</fullName>
    </submittedName>
</protein>
<keyword evidence="4 6" id="KW-1133">Transmembrane helix</keyword>
<comment type="similarity">
    <text evidence="2">Belongs to the TDE1 family.</text>
</comment>
<dbReference type="Pfam" id="PF03348">
    <property type="entry name" value="Serinc"/>
    <property type="match status" value="1"/>
</dbReference>
<feature type="transmembrane region" description="Helical" evidence="6">
    <location>
        <begin position="99"/>
        <end position="121"/>
    </location>
</feature>
<feature type="signal peptide" evidence="7">
    <location>
        <begin position="1"/>
        <end position="19"/>
    </location>
</feature>
<keyword evidence="5 6" id="KW-0472">Membrane</keyword>
<evidence type="ECO:0000256" key="2">
    <source>
        <dbReference type="ARBA" id="ARBA00006665"/>
    </source>
</evidence>
<feature type="transmembrane region" description="Helical" evidence="6">
    <location>
        <begin position="382"/>
        <end position="405"/>
    </location>
</feature>
<dbReference type="EMBL" id="GANO01000367">
    <property type="protein sequence ID" value="JAB59504.1"/>
    <property type="molecule type" value="mRNA"/>
</dbReference>
<feature type="transmembrane region" description="Helical" evidence="6">
    <location>
        <begin position="202"/>
        <end position="229"/>
    </location>
</feature>
<proteinExistence type="evidence at transcript level"/>
<name>U5EYD4_9DIPT</name>
<feature type="chain" id="PRO_5004659978" evidence="7">
    <location>
        <begin position="20"/>
        <end position="455"/>
    </location>
</feature>
<reference evidence="8" key="1">
    <citation type="journal article" date="2014" name="Insect Biochem. Mol. Biol.">
        <title>An insight into the sialome of the frog biting fly, Corethrella appendiculata.</title>
        <authorList>
            <person name="Ribeiro J.M.C."/>
            <person name="Chagas A.C."/>
            <person name="Pham V.M."/>
            <person name="Lounibos L.P."/>
            <person name="Calvo E."/>
        </authorList>
    </citation>
    <scope>NUCLEOTIDE SEQUENCE</scope>
    <source>
        <tissue evidence="8">Salivary glands</tissue>
    </source>
</reference>
<feature type="transmembrane region" description="Helical" evidence="6">
    <location>
        <begin position="42"/>
        <end position="62"/>
    </location>
</feature>
<dbReference type="PANTHER" id="PTHR10383">
    <property type="entry name" value="SERINE INCORPORATOR"/>
    <property type="match status" value="1"/>
</dbReference>
<organism evidence="8">
    <name type="scientific">Corethrella appendiculata</name>
    <dbReference type="NCBI Taxonomy" id="1370023"/>
    <lineage>
        <taxon>Eukaryota</taxon>
        <taxon>Metazoa</taxon>
        <taxon>Ecdysozoa</taxon>
        <taxon>Arthropoda</taxon>
        <taxon>Hexapoda</taxon>
        <taxon>Insecta</taxon>
        <taxon>Pterygota</taxon>
        <taxon>Neoptera</taxon>
        <taxon>Endopterygota</taxon>
        <taxon>Diptera</taxon>
        <taxon>Nematocera</taxon>
        <taxon>Culicoidea</taxon>
        <taxon>Chaoboridae</taxon>
        <taxon>Corethrella</taxon>
    </lineage>
</organism>
<feature type="transmembrane region" description="Helical" evidence="6">
    <location>
        <begin position="160"/>
        <end position="182"/>
    </location>
</feature>
<evidence type="ECO:0000256" key="6">
    <source>
        <dbReference type="SAM" id="Phobius"/>
    </source>
</evidence>
<feature type="transmembrane region" description="Helical" evidence="6">
    <location>
        <begin position="425"/>
        <end position="449"/>
    </location>
</feature>
<dbReference type="GO" id="GO:0016020">
    <property type="term" value="C:membrane"/>
    <property type="evidence" value="ECO:0007669"/>
    <property type="project" value="UniProtKB-SubCell"/>
</dbReference>
<dbReference type="InterPro" id="IPR005016">
    <property type="entry name" value="TDE1/TMS"/>
</dbReference>
<comment type="subcellular location">
    <subcellularLocation>
        <location evidence="1">Membrane</location>
        <topology evidence="1">Multi-pass membrane protein</topology>
    </subcellularLocation>
</comment>